<evidence type="ECO:0000313" key="2">
    <source>
        <dbReference type="Proteomes" id="UP001196413"/>
    </source>
</evidence>
<comment type="caution">
    <text evidence="1">The sequence shown here is derived from an EMBL/GenBank/DDBJ whole genome shotgun (WGS) entry which is preliminary data.</text>
</comment>
<reference evidence="1" key="1">
    <citation type="submission" date="2021-06" db="EMBL/GenBank/DDBJ databases">
        <title>Parelaphostrongylus tenuis whole genome reference sequence.</title>
        <authorList>
            <person name="Garwood T.J."/>
            <person name="Larsen P.A."/>
            <person name="Fountain-Jones N.M."/>
            <person name="Garbe J.R."/>
            <person name="Macchietto M.G."/>
            <person name="Kania S.A."/>
            <person name="Gerhold R.W."/>
            <person name="Richards J.E."/>
            <person name="Wolf T.M."/>
        </authorList>
    </citation>
    <scope>NUCLEOTIDE SEQUENCE</scope>
    <source>
        <strain evidence="1">MNPRO001-30</strain>
        <tissue evidence="1">Meninges</tissue>
    </source>
</reference>
<organism evidence="1 2">
    <name type="scientific">Parelaphostrongylus tenuis</name>
    <name type="common">Meningeal worm</name>
    <dbReference type="NCBI Taxonomy" id="148309"/>
    <lineage>
        <taxon>Eukaryota</taxon>
        <taxon>Metazoa</taxon>
        <taxon>Ecdysozoa</taxon>
        <taxon>Nematoda</taxon>
        <taxon>Chromadorea</taxon>
        <taxon>Rhabditida</taxon>
        <taxon>Rhabditina</taxon>
        <taxon>Rhabditomorpha</taxon>
        <taxon>Strongyloidea</taxon>
        <taxon>Metastrongylidae</taxon>
        <taxon>Parelaphostrongylus</taxon>
    </lineage>
</organism>
<dbReference type="Proteomes" id="UP001196413">
    <property type="component" value="Unassembled WGS sequence"/>
</dbReference>
<dbReference type="AlphaFoldDB" id="A0AAD5RCY2"/>
<sequence length="52" mass="6333">METDHLKVIKEHLNDRTILWRGTFIDKWFNALAITENINCDYESEFKCRNLF</sequence>
<name>A0AAD5RCY2_PARTN</name>
<evidence type="ECO:0000313" key="1">
    <source>
        <dbReference type="EMBL" id="KAJ1373959.1"/>
    </source>
</evidence>
<gene>
    <name evidence="1" type="ORF">KIN20_036521</name>
</gene>
<keyword evidence="2" id="KW-1185">Reference proteome</keyword>
<accession>A0AAD5RCY2</accession>
<proteinExistence type="predicted"/>
<dbReference type="EMBL" id="JAHQIW010007368">
    <property type="protein sequence ID" value="KAJ1373959.1"/>
    <property type="molecule type" value="Genomic_DNA"/>
</dbReference>
<protein>
    <submittedName>
        <fullName evidence="1">Uncharacterized protein</fullName>
    </submittedName>
</protein>